<comment type="caution">
    <text evidence="1">The sequence shown here is derived from an EMBL/GenBank/DDBJ whole genome shotgun (WGS) entry which is preliminary data.</text>
</comment>
<dbReference type="STRING" id="1319815.HMPREF0202_01551"/>
<dbReference type="Proteomes" id="UP000017081">
    <property type="component" value="Unassembled WGS sequence"/>
</dbReference>
<keyword evidence="2" id="KW-1185">Reference proteome</keyword>
<dbReference type="AlphaFoldDB" id="U7VAG5"/>
<evidence type="ECO:0000313" key="1">
    <source>
        <dbReference type="EMBL" id="ERT68540.1"/>
    </source>
</evidence>
<sequence>MEFFKRIFAKKKDQEVVKIEENNEKKIQCNSENCGCKSCEHKEEKSGDYLKNICIQIETIPCEPNPYFVVNDESAKFFEEFEIRMTTIYRMYSINSIFLKEYQKVSRESLTSTRDNEKEFSKYSKCYFINNNAFKEIHHMSNLLNIFMIFEVLLKNITKDIAYDKHLDLEEIQNKNMSYLNSYILFLEEAMKSKFSLDENERNFIGIVRKIRNDYLHDYMTEIPESIEKEIVKIFNLRTGKRITVDEYFIENTCKIFGEIAKRLESSYWEYKNKFLEK</sequence>
<dbReference type="HOGENOM" id="CLU_1000012_0_0_0"/>
<dbReference type="EMBL" id="AXZF01000058">
    <property type="protein sequence ID" value="ERT68540.1"/>
    <property type="molecule type" value="Genomic_DNA"/>
</dbReference>
<evidence type="ECO:0000313" key="2">
    <source>
        <dbReference type="Proteomes" id="UP000017081"/>
    </source>
</evidence>
<dbReference type="eggNOG" id="ENOG5033YIM">
    <property type="taxonomic scope" value="Bacteria"/>
</dbReference>
<dbReference type="RefSeq" id="WP_023051089.1">
    <property type="nucleotide sequence ID" value="NZ_KI518205.1"/>
</dbReference>
<reference evidence="1 2" key="1">
    <citation type="submission" date="2013-08" db="EMBL/GenBank/DDBJ databases">
        <authorList>
            <person name="Weinstock G."/>
            <person name="Sodergren E."/>
            <person name="Wylie T."/>
            <person name="Fulton L."/>
            <person name="Fulton R."/>
            <person name="Fronick C."/>
            <person name="O'Laughlin M."/>
            <person name="Godfrey J."/>
            <person name="Miner T."/>
            <person name="Herter B."/>
            <person name="Appelbaum E."/>
            <person name="Cordes M."/>
            <person name="Lek S."/>
            <person name="Wollam A."/>
            <person name="Pepin K.H."/>
            <person name="Palsikar V.B."/>
            <person name="Mitreva M."/>
            <person name="Wilson R.K."/>
        </authorList>
    </citation>
    <scope>NUCLEOTIDE SEQUENCE [LARGE SCALE GENOMIC DNA]</scope>
    <source>
        <strain evidence="1 2">ATCC BAA-474</strain>
    </source>
</reference>
<organism evidence="1 2">
    <name type="scientific">Cetobacterium somerae ATCC BAA-474</name>
    <dbReference type="NCBI Taxonomy" id="1319815"/>
    <lineage>
        <taxon>Bacteria</taxon>
        <taxon>Fusobacteriati</taxon>
        <taxon>Fusobacteriota</taxon>
        <taxon>Fusobacteriia</taxon>
        <taxon>Fusobacteriales</taxon>
        <taxon>Fusobacteriaceae</taxon>
        <taxon>Cetobacterium</taxon>
    </lineage>
</organism>
<proteinExistence type="predicted"/>
<name>U7VAG5_9FUSO</name>
<gene>
    <name evidence="1" type="ORF">HMPREF0202_01551</name>
</gene>
<protein>
    <recommendedName>
        <fullName evidence="3">Cthe-2314-like HEPN domain-containing protein</fullName>
    </recommendedName>
</protein>
<evidence type="ECO:0008006" key="3">
    <source>
        <dbReference type="Google" id="ProtNLM"/>
    </source>
</evidence>
<accession>U7VAG5</accession>